<dbReference type="AlphaFoldDB" id="A0A8H6PQG6"/>
<name>A0A8H6PQG6_9EURO</name>
<evidence type="ECO:0008006" key="4">
    <source>
        <dbReference type="Google" id="ProtNLM"/>
    </source>
</evidence>
<keyword evidence="1" id="KW-0732">Signal</keyword>
<dbReference type="PANTHER" id="PTHR38123:SF1">
    <property type="entry name" value="HYDROPHOBIC SURFACE BINDING PROTEIN"/>
    <property type="match status" value="1"/>
</dbReference>
<dbReference type="GO" id="GO:0005576">
    <property type="term" value="C:extracellular region"/>
    <property type="evidence" value="ECO:0007669"/>
    <property type="project" value="TreeGrafter"/>
</dbReference>
<evidence type="ECO:0000313" key="2">
    <source>
        <dbReference type="EMBL" id="KAF7158948.1"/>
    </source>
</evidence>
<accession>A0A8H6PQG6</accession>
<protein>
    <recommendedName>
        <fullName evidence="4">Hydrophobic surface binding protein A-domain-containing protein</fullName>
    </recommendedName>
</protein>
<reference evidence="2" key="1">
    <citation type="submission" date="2020-06" db="EMBL/GenBank/DDBJ databases">
        <title>Draft genome sequences of strains closely related to Aspergillus parafelis and Aspergillus hiratsukae.</title>
        <authorList>
            <person name="Dos Santos R.A.C."/>
            <person name="Rivero-Menendez O."/>
            <person name="Steenwyk J.L."/>
            <person name="Mead M.E."/>
            <person name="Goldman G.H."/>
            <person name="Alastruey-Izquierdo A."/>
            <person name="Rokas A."/>
        </authorList>
    </citation>
    <scope>NUCLEOTIDE SEQUENCE</scope>
    <source>
        <strain evidence="2">CNM-CM5623</strain>
    </source>
</reference>
<feature type="chain" id="PRO_5034761062" description="Hydrophobic surface binding protein A-domain-containing protein" evidence="1">
    <location>
        <begin position="18"/>
        <end position="194"/>
    </location>
</feature>
<dbReference type="PANTHER" id="PTHR38123">
    <property type="entry name" value="CELL WALL SERINE-THREONINE-RICH GALACTOMANNOPROTEIN MP1 (AFU_ORTHOLOGUE AFUA_4G03240)"/>
    <property type="match status" value="1"/>
</dbReference>
<feature type="signal peptide" evidence="1">
    <location>
        <begin position="1"/>
        <end position="17"/>
    </location>
</feature>
<sequence length="194" mass="19830">MIAKQFLALLLSVGASASPLALRSVSTVLTDLSTVSAHLSMLSTTVGNFDGTLTSAVSVQQDEITLSDALNKTVIDVTASSAFGAADSTSVTHALTGLESGIVTVLDNIIGKVGSPVSREWSNNPIADDDLKKALFASAGVTSIVLSDLETLQNLTDGLSKQLQQKVTSGDASTIASEIAQLDGVYAVAISAFS</sequence>
<evidence type="ECO:0000313" key="3">
    <source>
        <dbReference type="Proteomes" id="UP000654922"/>
    </source>
</evidence>
<gene>
    <name evidence="2" type="ORF">CNMCM5623_004127</name>
</gene>
<dbReference type="InterPro" id="IPR021054">
    <property type="entry name" value="Cell_wall_mannoprotein_1"/>
</dbReference>
<organism evidence="2 3">
    <name type="scientific">Aspergillus felis</name>
    <dbReference type="NCBI Taxonomy" id="1287682"/>
    <lineage>
        <taxon>Eukaryota</taxon>
        <taxon>Fungi</taxon>
        <taxon>Dikarya</taxon>
        <taxon>Ascomycota</taxon>
        <taxon>Pezizomycotina</taxon>
        <taxon>Eurotiomycetes</taxon>
        <taxon>Eurotiomycetidae</taxon>
        <taxon>Eurotiales</taxon>
        <taxon>Aspergillaceae</taxon>
        <taxon>Aspergillus</taxon>
        <taxon>Aspergillus subgen. Fumigati</taxon>
    </lineage>
</organism>
<dbReference type="Proteomes" id="UP000654922">
    <property type="component" value="Unassembled WGS sequence"/>
</dbReference>
<dbReference type="Gene3D" id="1.20.1280.140">
    <property type="match status" value="1"/>
</dbReference>
<comment type="caution">
    <text evidence="2">The sequence shown here is derived from an EMBL/GenBank/DDBJ whole genome shotgun (WGS) entry which is preliminary data.</text>
</comment>
<dbReference type="EMBL" id="JACBAE010001383">
    <property type="protein sequence ID" value="KAF7158948.1"/>
    <property type="molecule type" value="Genomic_DNA"/>
</dbReference>
<evidence type="ECO:0000256" key="1">
    <source>
        <dbReference type="SAM" id="SignalP"/>
    </source>
</evidence>
<proteinExistence type="predicted"/>
<dbReference type="Pfam" id="PF12296">
    <property type="entry name" value="HsbA"/>
    <property type="match status" value="1"/>
</dbReference>
<dbReference type="OrthoDB" id="3485059at2759"/>